<evidence type="ECO:0000313" key="2">
    <source>
        <dbReference type="Proteomes" id="UP000324897"/>
    </source>
</evidence>
<dbReference type="Gramene" id="TVU20606">
    <property type="protein sequence ID" value="TVU20606"/>
    <property type="gene ID" value="EJB05_36820"/>
</dbReference>
<dbReference type="Proteomes" id="UP000324897">
    <property type="component" value="Chromosome 7"/>
</dbReference>
<proteinExistence type="predicted"/>
<evidence type="ECO:0000313" key="1">
    <source>
        <dbReference type="EMBL" id="TVU20606.1"/>
    </source>
</evidence>
<dbReference type="AlphaFoldDB" id="A0A5J9UAQ5"/>
<name>A0A5J9UAQ5_9POAL</name>
<reference evidence="1 2" key="1">
    <citation type="journal article" date="2019" name="Sci. Rep.">
        <title>A high-quality genome of Eragrostis curvula grass provides insights into Poaceae evolution and supports new strategies to enhance forage quality.</title>
        <authorList>
            <person name="Carballo J."/>
            <person name="Santos B.A.C.M."/>
            <person name="Zappacosta D."/>
            <person name="Garbus I."/>
            <person name="Selva J.P."/>
            <person name="Gallo C.A."/>
            <person name="Diaz A."/>
            <person name="Albertini E."/>
            <person name="Caccamo M."/>
            <person name="Echenique V."/>
        </authorList>
    </citation>
    <scope>NUCLEOTIDE SEQUENCE [LARGE SCALE GENOMIC DNA]</scope>
    <source>
        <strain evidence="2">cv. Victoria</strain>
        <tissue evidence="1">Leaf</tissue>
    </source>
</reference>
<accession>A0A5J9UAQ5</accession>
<sequence length="161" mass="17394">MTSGSVSLSPSSFLTFRSLCSSAHLPPSDGVKIQIHRQLTEVGKLAVAGCGCCFRAVRRWWWDTHLRRCFVGQPIRAGGTSSEASLEAEEASSVALSPAVASRARRGGGGRMRLPARWEVAAHVDLMLGDVGVDAHEDRKKLAEVLRVHELIHSKVLGVVQ</sequence>
<comment type="caution">
    <text evidence="1">The sequence shown here is derived from an EMBL/GenBank/DDBJ whole genome shotgun (WGS) entry which is preliminary data.</text>
</comment>
<feature type="non-terminal residue" evidence="1">
    <location>
        <position position="161"/>
    </location>
</feature>
<feature type="non-terminal residue" evidence="1">
    <location>
        <position position="1"/>
    </location>
</feature>
<organism evidence="1 2">
    <name type="scientific">Eragrostis curvula</name>
    <name type="common">weeping love grass</name>
    <dbReference type="NCBI Taxonomy" id="38414"/>
    <lineage>
        <taxon>Eukaryota</taxon>
        <taxon>Viridiplantae</taxon>
        <taxon>Streptophyta</taxon>
        <taxon>Embryophyta</taxon>
        <taxon>Tracheophyta</taxon>
        <taxon>Spermatophyta</taxon>
        <taxon>Magnoliopsida</taxon>
        <taxon>Liliopsida</taxon>
        <taxon>Poales</taxon>
        <taxon>Poaceae</taxon>
        <taxon>PACMAD clade</taxon>
        <taxon>Chloridoideae</taxon>
        <taxon>Eragrostideae</taxon>
        <taxon>Eragrostidinae</taxon>
        <taxon>Eragrostis</taxon>
    </lineage>
</organism>
<gene>
    <name evidence="1" type="ORF">EJB05_36820</name>
</gene>
<dbReference type="EMBL" id="RWGY01000029">
    <property type="protein sequence ID" value="TVU20606.1"/>
    <property type="molecule type" value="Genomic_DNA"/>
</dbReference>
<keyword evidence="2" id="KW-1185">Reference proteome</keyword>
<protein>
    <submittedName>
        <fullName evidence="1">Uncharacterized protein</fullName>
    </submittedName>
</protein>